<keyword evidence="2" id="KW-1185">Reference proteome</keyword>
<dbReference type="AlphaFoldDB" id="A0A397H6G9"/>
<evidence type="ECO:0000313" key="1">
    <source>
        <dbReference type="EMBL" id="RHZ57023.1"/>
    </source>
</evidence>
<evidence type="ECO:0008006" key="3">
    <source>
        <dbReference type="Google" id="ProtNLM"/>
    </source>
</evidence>
<evidence type="ECO:0000313" key="2">
    <source>
        <dbReference type="Proteomes" id="UP000266861"/>
    </source>
</evidence>
<proteinExistence type="predicted"/>
<sequence length="56" mass="6540">MTSETLSVLTGLCEIPQLFKEIMKKCWNFEPLNCPTAEELKSKLNKCRYDNDDEKI</sequence>
<organism evidence="1 2">
    <name type="scientific">Diversispora epigaea</name>
    <dbReference type="NCBI Taxonomy" id="1348612"/>
    <lineage>
        <taxon>Eukaryota</taxon>
        <taxon>Fungi</taxon>
        <taxon>Fungi incertae sedis</taxon>
        <taxon>Mucoromycota</taxon>
        <taxon>Glomeromycotina</taxon>
        <taxon>Glomeromycetes</taxon>
        <taxon>Diversisporales</taxon>
        <taxon>Diversisporaceae</taxon>
        <taxon>Diversispora</taxon>
    </lineage>
</organism>
<name>A0A397H6G9_9GLOM</name>
<protein>
    <recommendedName>
        <fullName evidence="3">Serine-threonine/tyrosine-protein kinase catalytic domain-containing protein</fullName>
    </recommendedName>
</protein>
<reference evidence="1 2" key="1">
    <citation type="submission" date="2018-08" db="EMBL/GenBank/DDBJ databases">
        <title>Genome and evolution of the arbuscular mycorrhizal fungus Diversispora epigaea (formerly Glomus versiforme) and its bacterial endosymbionts.</title>
        <authorList>
            <person name="Sun X."/>
            <person name="Fei Z."/>
            <person name="Harrison M."/>
        </authorList>
    </citation>
    <scope>NUCLEOTIDE SEQUENCE [LARGE SCALE GENOMIC DNA]</scope>
    <source>
        <strain evidence="1 2">IT104</strain>
    </source>
</reference>
<dbReference type="OrthoDB" id="2387781at2759"/>
<dbReference type="Proteomes" id="UP000266861">
    <property type="component" value="Unassembled WGS sequence"/>
</dbReference>
<accession>A0A397H6G9</accession>
<dbReference type="SUPFAM" id="SSF56112">
    <property type="entry name" value="Protein kinase-like (PK-like)"/>
    <property type="match status" value="1"/>
</dbReference>
<gene>
    <name evidence="1" type="ORF">Glove_395g36</name>
</gene>
<dbReference type="EMBL" id="PQFF01000352">
    <property type="protein sequence ID" value="RHZ57023.1"/>
    <property type="molecule type" value="Genomic_DNA"/>
</dbReference>
<comment type="caution">
    <text evidence="1">The sequence shown here is derived from an EMBL/GenBank/DDBJ whole genome shotgun (WGS) entry which is preliminary data.</text>
</comment>
<dbReference type="InterPro" id="IPR011009">
    <property type="entry name" value="Kinase-like_dom_sf"/>
</dbReference>